<organism evidence="6 7">
    <name type="scientific">Arcobacter nitrofigilis (strain ATCC 33309 / DSM 7299 / CCUG 15893 / LMG 7604 / NCTC 12251 / CI)</name>
    <name type="common">Campylobacter nitrofigilis</name>
    <dbReference type="NCBI Taxonomy" id="572480"/>
    <lineage>
        <taxon>Bacteria</taxon>
        <taxon>Pseudomonadati</taxon>
        <taxon>Campylobacterota</taxon>
        <taxon>Epsilonproteobacteria</taxon>
        <taxon>Campylobacterales</taxon>
        <taxon>Arcobacteraceae</taxon>
        <taxon>Arcobacter</taxon>
    </lineage>
</organism>
<keyword evidence="6" id="KW-0489">Methyltransferase</keyword>
<dbReference type="Proteomes" id="UP000000939">
    <property type="component" value="Chromosome"/>
</dbReference>
<sequence>MVLSKELVERYLKTDPAQIGHYINSGYMSPKIGPVFQDCKMVGPAYTIRVAVNDSAIVYYAMKKAPKGSVIVIDRLGDEVYACAGEIVARSAKALGMAGVVIDGPSTDVQAMREIGLPVFSTGLSPVTTTLLGLTGEYDIPVQCGGTIVNPGDIIFGDDNGVIVIPPEKAEELLLKAEEADRKEEKLRAIFEEGKYVDYCTNIDALVETDHRPYFKELK</sequence>
<dbReference type="Gene3D" id="3.50.30.40">
    <property type="entry name" value="Ribonuclease E inhibitor RraA/RraA-like"/>
    <property type="match status" value="1"/>
</dbReference>
<dbReference type="InterPro" id="IPR036704">
    <property type="entry name" value="RraA/RraA-like_sf"/>
</dbReference>
<dbReference type="InterPro" id="IPR005493">
    <property type="entry name" value="RraA/RraA-like"/>
</dbReference>
<dbReference type="GO" id="GO:0032259">
    <property type="term" value="P:methylation"/>
    <property type="evidence" value="ECO:0007669"/>
    <property type="project" value="UniProtKB-KW"/>
</dbReference>
<keyword evidence="6" id="KW-0808">Transferase</keyword>
<dbReference type="GO" id="GO:0008168">
    <property type="term" value="F:methyltransferase activity"/>
    <property type="evidence" value="ECO:0007669"/>
    <property type="project" value="UniProtKB-KW"/>
</dbReference>
<dbReference type="STRING" id="572480.Arnit_1290"/>
<accession>D5V4P3</accession>
<proteinExistence type="predicted"/>
<feature type="binding site" evidence="5">
    <location>
        <position position="108"/>
    </location>
    <ligand>
        <name>Mg(2+)</name>
        <dbReference type="ChEBI" id="CHEBI:18420"/>
    </ligand>
</feature>
<evidence type="ECO:0000313" key="7">
    <source>
        <dbReference type="Proteomes" id="UP000000939"/>
    </source>
</evidence>
<reference evidence="6 7" key="1">
    <citation type="journal article" date="2010" name="Stand. Genomic Sci.">
        <title>Complete genome sequence of Arcobacter nitrofigilis type strain (CI).</title>
        <authorList>
            <person name="Pati A."/>
            <person name="Gronow S."/>
            <person name="Lapidus A."/>
            <person name="Copeland A."/>
            <person name="Glavina Del Rio T."/>
            <person name="Nolan M."/>
            <person name="Lucas S."/>
            <person name="Tice H."/>
            <person name="Cheng J.F."/>
            <person name="Han C."/>
            <person name="Chertkov O."/>
            <person name="Bruce D."/>
            <person name="Tapia R."/>
            <person name="Goodwin L."/>
            <person name="Pitluck S."/>
            <person name="Liolios K."/>
            <person name="Ivanova N."/>
            <person name="Mavromatis K."/>
            <person name="Chen A."/>
            <person name="Palaniappan K."/>
            <person name="Land M."/>
            <person name="Hauser L."/>
            <person name="Chang Y.J."/>
            <person name="Jeffries C.D."/>
            <person name="Detter J.C."/>
            <person name="Rohde M."/>
            <person name="Goker M."/>
            <person name="Bristow J."/>
            <person name="Eisen J.A."/>
            <person name="Markowitz V."/>
            <person name="Hugenholtz P."/>
            <person name="Klenk H.P."/>
            <person name="Kyrpides N.C."/>
        </authorList>
    </citation>
    <scope>NUCLEOTIDE SEQUENCE [LARGE SCALE GENOMIC DNA]</scope>
    <source>
        <strain evidence="7">ATCC 33309 / DSM 7299 / CCUG 15893 / LMG 7604 / NCTC 12251 / CI</strain>
    </source>
</reference>
<name>D5V4P3_ARCNC</name>
<dbReference type="RefSeq" id="WP_013135093.1">
    <property type="nucleotide sequence ID" value="NC_014166.1"/>
</dbReference>
<dbReference type="SUPFAM" id="SSF89562">
    <property type="entry name" value="RraA-like"/>
    <property type="match status" value="1"/>
</dbReference>
<evidence type="ECO:0000256" key="3">
    <source>
        <dbReference type="ARBA" id="ARBA00029596"/>
    </source>
</evidence>
<evidence type="ECO:0000256" key="2">
    <source>
        <dbReference type="ARBA" id="ARBA00016549"/>
    </source>
</evidence>
<keyword evidence="7" id="KW-1185">Reference proteome</keyword>
<protein>
    <recommendedName>
        <fullName evidence="2">Putative 4-hydroxy-4-methyl-2-oxoglutarate aldolase</fullName>
    </recommendedName>
    <alternativeName>
        <fullName evidence="3">Regulator of ribonuclease activity homolog</fullName>
    </alternativeName>
    <alternativeName>
        <fullName evidence="4">RraA-like protein</fullName>
    </alternativeName>
</protein>
<keyword evidence="5" id="KW-0479">Metal-binding</keyword>
<feature type="binding site" evidence="5">
    <location>
        <begin position="85"/>
        <end position="88"/>
    </location>
    <ligand>
        <name>substrate</name>
    </ligand>
</feature>
<dbReference type="GO" id="GO:0046872">
    <property type="term" value="F:metal ion binding"/>
    <property type="evidence" value="ECO:0007669"/>
    <property type="project" value="UniProtKB-KW"/>
</dbReference>
<dbReference type="eggNOG" id="COG0684">
    <property type="taxonomic scope" value="Bacteria"/>
</dbReference>
<evidence type="ECO:0000256" key="4">
    <source>
        <dbReference type="ARBA" id="ARBA00030169"/>
    </source>
</evidence>
<keyword evidence="5" id="KW-0460">Magnesium</keyword>
<dbReference type="PANTHER" id="PTHR33254">
    <property type="entry name" value="4-HYDROXY-4-METHYL-2-OXOGLUTARATE ALDOLASE 3-RELATED"/>
    <property type="match status" value="1"/>
</dbReference>
<dbReference type="EMBL" id="CP001999">
    <property type="protein sequence ID" value="ADG92948.1"/>
    <property type="molecule type" value="Genomic_DNA"/>
</dbReference>
<dbReference type="Pfam" id="PF03737">
    <property type="entry name" value="RraA-like"/>
    <property type="match status" value="1"/>
</dbReference>
<dbReference type="HOGENOM" id="CLU_072626_3_1_7"/>
<gene>
    <name evidence="6" type="ordered locus">Arnit_1290</name>
</gene>
<comment type="cofactor">
    <cofactor evidence="5">
        <name>Mg(2+)</name>
        <dbReference type="ChEBI" id="CHEBI:18420"/>
    </cofactor>
</comment>
<dbReference type="AlphaFoldDB" id="D5V4P3"/>
<evidence type="ECO:0000256" key="1">
    <source>
        <dbReference type="ARBA" id="ARBA00001968"/>
    </source>
</evidence>
<evidence type="ECO:0000256" key="5">
    <source>
        <dbReference type="PIRSR" id="PIRSR605493-1"/>
    </source>
</evidence>
<dbReference type="KEGG" id="ant:Arnit_1290"/>
<dbReference type="OrthoDB" id="9805307at2"/>
<evidence type="ECO:0000313" key="6">
    <source>
        <dbReference type="EMBL" id="ADG92948.1"/>
    </source>
</evidence>
<dbReference type="CDD" id="cd16841">
    <property type="entry name" value="RraA_family"/>
    <property type="match status" value="1"/>
</dbReference>
<dbReference type="PANTHER" id="PTHR33254:SF4">
    <property type="entry name" value="4-HYDROXY-4-METHYL-2-OXOGLUTARATE ALDOLASE 3-RELATED"/>
    <property type="match status" value="1"/>
</dbReference>
<comment type="cofactor">
    <cofactor evidence="1">
        <name>a divalent metal cation</name>
        <dbReference type="ChEBI" id="CHEBI:60240"/>
    </cofactor>
</comment>